<proteinExistence type="predicted"/>
<feature type="signal peptide" evidence="1">
    <location>
        <begin position="1"/>
        <end position="34"/>
    </location>
</feature>
<gene>
    <name evidence="2" type="ORF">DIZ80_16855</name>
</gene>
<evidence type="ECO:0000313" key="2">
    <source>
        <dbReference type="EMBL" id="RDH80696.1"/>
    </source>
</evidence>
<evidence type="ECO:0000313" key="3">
    <source>
        <dbReference type="Proteomes" id="UP000254266"/>
    </source>
</evidence>
<reference evidence="2 3" key="1">
    <citation type="journal article" date="2018" name="ISME J.">
        <title>Endosymbiont genomes yield clues of tubeworm success.</title>
        <authorList>
            <person name="Li Y."/>
            <person name="Liles M.R."/>
            <person name="Halanych K.M."/>
        </authorList>
    </citation>
    <scope>NUCLEOTIDE SEQUENCE [LARGE SCALE GENOMIC DNA]</scope>
    <source>
        <strain evidence="2">A1464</strain>
    </source>
</reference>
<dbReference type="EMBL" id="QFXC01000014">
    <property type="protein sequence ID" value="RDH80696.1"/>
    <property type="molecule type" value="Genomic_DNA"/>
</dbReference>
<keyword evidence="3" id="KW-1185">Reference proteome</keyword>
<feature type="chain" id="PRO_5016828514" evidence="1">
    <location>
        <begin position="35"/>
        <end position="312"/>
    </location>
</feature>
<dbReference type="AlphaFoldDB" id="A0A370D926"/>
<sequence length="312" mass="36467">MICFIACFRGVFKVPRVLCFFLTVLNVTFLQAEAVEQQDRYNWEMELDPYYSSLGLYVNLTDEEIPNLGDKTEREIYQDLLLRSHKPRFLLLEFSVNPMPILGASIRHNSDYAYDKAQITNNINVIEVLTAGFEEPYAVSLFMGNMVTYGEGEQANNKGFMGYLLSYGDKHLLNNEVIDDNWFEFEWKIKGKIKKENKNLDWSFRVGGKWHDNESIADAIYVGMRRDHINVNRKWLSLLDNSGIDVFFEFDQTNFRPTQQRFLIHKNFPLKESKNIFTLTMGLIRTTDRRYQAPLVEDTSVQLVITPSIKFD</sequence>
<dbReference type="Proteomes" id="UP000254266">
    <property type="component" value="Unassembled WGS sequence"/>
</dbReference>
<comment type="caution">
    <text evidence="2">The sequence shown here is derived from an EMBL/GenBank/DDBJ whole genome shotgun (WGS) entry which is preliminary data.</text>
</comment>
<evidence type="ECO:0000256" key="1">
    <source>
        <dbReference type="SAM" id="SignalP"/>
    </source>
</evidence>
<organism evidence="2 3">
    <name type="scientific">endosymbiont of Galathealinum brachiosum</name>
    <dbReference type="NCBI Taxonomy" id="2200906"/>
    <lineage>
        <taxon>Bacteria</taxon>
        <taxon>Pseudomonadati</taxon>
        <taxon>Pseudomonadota</taxon>
        <taxon>Gammaproteobacteria</taxon>
        <taxon>sulfur-oxidizing symbionts</taxon>
    </lineage>
</organism>
<accession>A0A370D926</accession>
<keyword evidence="1" id="KW-0732">Signal</keyword>
<protein>
    <submittedName>
        <fullName evidence="2">Uncharacterized protein</fullName>
    </submittedName>
</protein>
<name>A0A370D926_9GAMM</name>